<dbReference type="InterPro" id="IPR013096">
    <property type="entry name" value="Cupin_2"/>
</dbReference>
<dbReference type="Gene3D" id="2.60.120.10">
    <property type="entry name" value="Jelly Rolls"/>
    <property type="match status" value="1"/>
</dbReference>
<dbReference type="CDD" id="cd02230">
    <property type="entry name" value="cupin_HP0902-like"/>
    <property type="match status" value="1"/>
</dbReference>
<evidence type="ECO:0000313" key="2">
    <source>
        <dbReference type="EMBL" id="RRO15744.1"/>
    </source>
</evidence>
<dbReference type="InterPro" id="IPR011051">
    <property type="entry name" value="RmlC_Cupin_sf"/>
</dbReference>
<reference evidence="2 3" key="1">
    <citation type="submission" date="2018-11" db="EMBL/GenBank/DDBJ databases">
        <title>Saccharopolyspora rhizosphaerae sp. nov., an actinomycete isolated from rhizosphere soil in Thailand.</title>
        <authorList>
            <person name="Intra B."/>
            <person name="Euanorasetr J."/>
            <person name="Take A."/>
            <person name="Inahashi Y."/>
            <person name="Mori M."/>
            <person name="Panbangred W."/>
            <person name="Matsumoto A."/>
        </authorList>
    </citation>
    <scope>NUCLEOTIDE SEQUENCE [LARGE SCALE GENOMIC DNA]</scope>
    <source>
        <strain evidence="2 3">H219</strain>
    </source>
</reference>
<organism evidence="2 3">
    <name type="scientific">Saccharopolyspora rhizosphaerae</name>
    <dbReference type="NCBI Taxonomy" id="2492662"/>
    <lineage>
        <taxon>Bacteria</taxon>
        <taxon>Bacillati</taxon>
        <taxon>Actinomycetota</taxon>
        <taxon>Actinomycetes</taxon>
        <taxon>Pseudonocardiales</taxon>
        <taxon>Pseudonocardiaceae</taxon>
        <taxon>Saccharopolyspora</taxon>
    </lineage>
</organism>
<dbReference type="Pfam" id="PF07883">
    <property type="entry name" value="Cupin_2"/>
    <property type="match status" value="1"/>
</dbReference>
<evidence type="ECO:0000259" key="1">
    <source>
        <dbReference type="Pfam" id="PF07883"/>
    </source>
</evidence>
<dbReference type="SUPFAM" id="SSF51182">
    <property type="entry name" value="RmlC-like cupins"/>
    <property type="match status" value="1"/>
</dbReference>
<dbReference type="AlphaFoldDB" id="A0A3R8Q2U4"/>
<proteinExistence type="predicted"/>
<dbReference type="RefSeq" id="WP_125091541.1">
    <property type="nucleotide sequence ID" value="NZ_RSAA01000015.1"/>
</dbReference>
<dbReference type="EMBL" id="RSAA01000015">
    <property type="protein sequence ID" value="RRO15744.1"/>
    <property type="molecule type" value="Genomic_DNA"/>
</dbReference>
<comment type="caution">
    <text evidence="2">The sequence shown here is derived from an EMBL/GenBank/DDBJ whole genome shotgun (WGS) entry which is preliminary data.</text>
</comment>
<dbReference type="InterPro" id="IPR014710">
    <property type="entry name" value="RmlC-like_jellyroll"/>
</dbReference>
<gene>
    <name evidence="2" type="ORF">EIL87_17230</name>
</gene>
<dbReference type="Proteomes" id="UP000274515">
    <property type="component" value="Unassembled WGS sequence"/>
</dbReference>
<protein>
    <submittedName>
        <fullName evidence="2">Cupin domain-containing protein</fullName>
    </submittedName>
</protein>
<feature type="domain" description="Cupin type-2" evidence="1">
    <location>
        <begin position="44"/>
        <end position="104"/>
    </location>
</feature>
<evidence type="ECO:0000313" key="3">
    <source>
        <dbReference type="Proteomes" id="UP000274515"/>
    </source>
</evidence>
<keyword evidence="3" id="KW-1185">Reference proteome</keyword>
<dbReference type="PANTHER" id="PTHR37694:SF1">
    <property type="entry name" value="SLR8022 PROTEIN"/>
    <property type="match status" value="1"/>
</dbReference>
<dbReference type="OrthoDB" id="5190473at2"/>
<name>A0A3R8Q2U4_9PSEU</name>
<accession>A0A3R8Q2U4</accession>
<dbReference type="PANTHER" id="PTHR37694">
    <property type="entry name" value="SLR8022 PROTEIN"/>
    <property type="match status" value="1"/>
</dbReference>
<sequence length="109" mass="11355">MEPVSLTAVADEQLAAARQASSGRAARTLHGGQGARLRQAVLALLAGQELAEHENPGEATLHVLRGRIRLRTATETCDAAAGDHVVIPPARHAVEALDDAAVLLTALVR</sequence>